<dbReference type="EMBL" id="JAUSUP010000008">
    <property type="protein sequence ID" value="MDQ0352475.1"/>
    <property type="molecule type" value="Genomic_DNA"/>
</dbReference>
<keyword evidence="2" id="KW-1185">Reference proteome</keyword>
<organism evidence="1 2">
    <name type="scientific">Alkalibacillus filiformis</name>
    <dbReference type="NCBI Taxonomy" id="200990"/>
    <lineage>
        <taxon>Bacteria</taxon>
        <taxon>Bacillati</taxon>
        <taxon>Bacillota</taxon>
        <taxon>Bacilli</taxon>
        <taxon>Bacillales</taxon>
        <taxon>Bacillaceae</taxon>
        <taxon>Alkalibacillus</taxon>
    </lineage>
</organism>
<evidence type="ECO:0000313" key="2">
    <source>
        <dbReference type="Proteomes" id="UP001236723"/>
    </source>
</evidence>
<gene>
    <name evidence="1" type="ORF">J2R98_002319</name>
</gene>
<reference evidence="1 2" key="1">
    <citation type="submission" date="2023-07" db="EMBL/GenBank/DDBJ databases">
        <title>Genomic Encyclopedia of Type Strains, Phase IV (KMG-IV): sequencing the most valuable type-strain genomes for metagenomic binning, comparative biology and taxonomic classification.</title>
        <authorList>
            <person name="Goeker M."/>
        </authorList>
    </citation>
    <scope>NUCLEOTIDE SEQUENCE [LARGE SCALE GENOMIC DNA]</scope>
    <source>
        <strain evidence="1 2">DSM 15448</strain>
    </source>
</reference>
<accession>A0ABU0DVU3</accession>
<dbReference type="Proteomes" id="UP001236723">
    <property type="component" value="Unassembled WGS sequence"/>
</dbReference>
<comment type="caution">
    <text evidence="1">The sequence shown here is derived from an EMBL/GenBank/DDBJ whole genome shotgun (WGS) entry which is preliminary data.</text>
</comment>
<dbReference type="RefSeq" id="WP_307069076.1">
    <property type="nucleotide sequence ID" value="NZ_JAUSUP010000008.1"/>
</dbReference>
<proteinExistence type="predicted"/>
<name>A0ABU0DVU3_9BACI</name>
<evidence type="ECO:0000313" key="1">
    <source>
        <dbReference type="EMBL" id="MDQ0352475.1"/>
    </source>
</evidence>
<protein>
    <submittedName>
        <fullName evidence="1">Uncharacterized protein</fullName>
    </submittedName>
</protein>
<sequence>MQKSLSLLSTGLVGVKLIESKDKATRVHNLLLSASIGHQYWQSEDEHYFVFKKREDALTMIEGEVSASALGVKLTPVDRLPDVNVHLVHGDDHLDYLPKALQPAYQTFKSFKFNPLVMNMALQLQICTES</sequence>